<accession>A0A365L5Q6</accession>
<dbReference type="AlphaFoldDB" id="A0A365L5Q6"/>
<organism evidence="1 2">
    <name type="scientific">Planococcus halotolerans</name>
    <dbReference type="NCBI Taxonomy" id="2233542"/>
    <lineage>
        <taxon>Bacteria</taxon>
        <taxon>Bacillati</taxon>
        <taxon>Bacillota</taxon>
        <taxon>Bacilli</taxon>
        <taxon>Bacillales</taxon>
        <taxon>Caryophanaceae</taxon>
        <taxon>Planococcus</taxon>
    </lineage>
</organism>
<reference evidence="1 2" key="1">
    <citation type="submission" date="2018-06" db="EMBL/GenBank/DDBJ databases">
        <title>The draft genome sequences of strains SCU63 and S1.</title>
        <authorList>
            <person name="Gan L."/>
        </authorList>
    </citation>
    <scope>NUCLEOTIDE SEQUENCE [LARGE SCALE GENOMIC DNA]</scope>
    <source>
        <strain evidence="1 2">SCU63</strain>
    </source>
</reference>
<keyword evidence="2" id="KW-1185">Reference proteome</keyword>
<proteinExistence type="predicted"/>
<comment type="caution">
    <text evidence="1">The sequence shown here is derived from an EMBL/GenBank/DDBJ whole genome shotgun (WGS) entry which is preliminary data.</text>
</comment>
<dbReference type="EMBL" id="QLZR01000001">
    <property type="protein sequence ID" value="RAZ80733.1"/>
    <property type="molecule type" value="Genomic_DNA"/>
</dbReference>
<dbReference type="RefSeq" id="WP_112221164.1">
    <property type="nucleotide sequence ID" value="NZ_CP196859.1"/>
</dbReference>
<protein>
    <submittedName>
        <fullName evidence="1">Uncharacterized protein</fullName>
    </submittedName>
</protein>
<evidence type="ECO:0000313" key="2">
    <source>
        <dbReference type="Proteomes" id="UP000251002"/>
    </source>
</evidence>
<evidence type="ECO:0000313" key="1">
    <source>
        <dbReference type="EMBL" id="RAZ80733.1"/>
    </source>
</evidence>
<sequence length="80" mass="9690">MHPYQEYIEKLENEYSKQIEEIIHDYYIVQDEGPSVTARELDIPRRAVLHFIYEYNLRPLKHQNIKKKVAITYNNLRAAQ</sequence>
<name>A0A365L5Q6_9BACL</name>
<gene>
    <name evidence="1" type="ORF">DP120_00115</name>
</gene>
<dbReference type="Proteomes" id="UP000251002">
    <property type="component" value="Unassembled WGS sequence"/>
</dbReference>